<evidence type="ECO:0000313" key="2">
    <source>
        <dbReference type="EMBL" id="OJA10603.1"/>
    </source>
</evidence>
<reference evidence="2 3" key="1">
    <citation type="submission" date="2016-03" db="EMBL/GenBank/DDBJ databases">
        <title>Comparative genomics of the ectomycorrhizal sister species Rhizopogon vinicolor and Rhizopogon vesiculosus (Basidiomycota: Boletales) reveals a divergence of the mating type B locus.</title>
        <authorList>
            <person name="Mujic A.B."/>
            <person name="Kuo A."/>
            <person name="Tritt A."/>
            <person name="Lipzen A."/>
            <person name="Chen C."/>
            <person name="Johnson J."/>
            <person name="Sharma A."/>
            <person name="Barry K."/>
            <person name="Grigoriev I.V."/>
            <person name="Spatafora J.W."/>
        </authorList>
    </citation>
    <scope>NUCLEOTIDE SEQUENCE [LARGE SCALE GENOMIC DNA]</scope>
    <source>
        <strain evidence="2 3">AM-OR11-056</strain>
    </source>
</reference>
<sequence>MFEQTPASHYNGGRIGGWQVC</sequence>
<protein>
    <submittedName>
        <fullName evidence="2">Uncharacterized protein</fullName>
    </submittedName>
</protein>
<organism evidence="2 3">
    <name type="scientific">Rhizopogon vesiculosus</name>
    <dbReference type="NCBI Taxonomy" id="180088"/>
    <lineage>
        <taxon>Eukaryota</taxon>
        <taxon>Fungi</taxon>
        <taxon>Dikarya</taxon>
        <taxon>Basidiomycota</taxon>
        <taxon>Agaricomycotina</taxon>
        <taxon>Agaricomycetes</taxon>
        <taxon>Agaricomycetidae</taxon>
        <taxon>Boletales</taxon>
        <taxon>Suillineae</taxon>
        <taxon>Rhizopogonaceae</taxon>
        <taxon>Rhizopogon</taxon>
    </lineage>
</organism>
<keyword evidence="3" id="KW-1185">Reference proteome</keyword>
<evidence type="ECO:0000256" key="1">
    <source>
        <dbReference type="SAM" id="MobiDB-lite"/>
    </source>
</evidence>
<dbReference type="AlphaFoldDB" id="A0A1J8PS55"/>
<dbReference type="Proteomes" id="UP000183567">
    <property type="component" value="Unassembled WGS sequence"/>
</dbReference>
<feature type="region of interest" description="Disordered" evidence="1">
    <location>
        <begin position="1"/>
        <end position="21"/>
    </location>
</feature>
<dbReference type="EMBL" id="LVVM01005429">
    <property type="protein sequence ID" value="OJA10603.1"/>
    <property type="molecule type" value="Genomic_DNA"/>
</dbReference>
<evidence type="ECO:0000313" key="3">
    <source>
        <dbReference type="Proteomes" id="UP000183567"/>
    </source>
</evidence>
<gene>
    <name evidence="2" type="ORF">AZE42_08456</name>
</gene>
<name>A0A1J8PS55_9AGAM</name>
<accession>A0A1J8PS55</accession>
<comment type="caution">
    <text evidence="2">The sequence shown here is derived from an EMBL/GenBank/DDBJ whole genome shotgun (WGS) entry which is preliminary data.</text>
</comment>
<proteinExistence type="predicted"/>